<dbReference type="InterPro" id="IPR002104">
    <property type="entry name" value="Integrase_catalytic"/>
</dbReference>
<dbReference type="CDD" id="cd00796">
    <property type="entry name" value="INT_Rci_Hp1_C"/>
    <property type="match status" value="1"/>
</dbReference>
<dbReference type="InterPro" id="IPR050090">
    <property type="entry name" value="Tyrosine_recombinase_XerCD"/>
</dbReference>
<evidence type="ECO:0000256" key="1">
    <source>
        <dbReference type="ARBA" id="ARBA00022908"/>
    </source>
</evidence>
<evidence type="ECO:0000313" key="8">
    <source>
        <dbReference type="Proteomes" id="UP000572540"/>
    </source>
</evidence>
<dbReference type="PROSITE" id="PS51898">
    <property type="entry name" value="TYR_RECOMBINASE"/>
    <property type="match status" value="1"/>
</dbReference>
<reference evidence="7 8" key="1">
    <citation type="submission" date="2020-07" db="EMBL/GenBank/DDBJ databases">
        <title>Exploring microbial biodiversity for novel pathways involved in the catabolism of aromatic compounds derived from lignin.</title>
        <authorList>
            <person name="Elkins J."/>
        </authorList>
    </citation>
    <scope>NUCLEOTIDE SEQUENCE [LARGE SCALE GENOMIC DNA]</scope>
    <source>
        <strain evidence="7 8">H2C3B</strain>
    </source>
</reference>
<evidence type="ECO:0000259" key="6">
    <source>
        <dbReference type="PROSITE" id="PS51900"/>
    </source>
</evidence>
<dbReference type="InterPro" id="IPR011010">
    <property type="entry name" value="DNA_brk_join_enz"/>
</dbReference>
<keyword evidence="1" id="KW-0229">DNA integration</keyword>
<dbReference type="Gene3D" id="1.10.443.10">
    <property type="entry name" value="Intergrase catalytic core"/>
    <property type="match status" value="1"/>
</dbReference>
<comment type="caution">
    <text evidence="7">The sequence shown here is derived from an EMBL/GenBank/DDBJ whole genome shotgun (WGS) entry which is preliminary data.</text>
</comment>
<dbReference type="GO" id="GO:0003677">
    <property type="term" value="F:DNA binding"/>
    <property type="evidence" value="ECO:0007669"/>
    <property type="project" value="UniProtKB-UniRule"/>
</dbReference>
<dbReference type="GO" id="GO:0006310">
    <property type="term" value="P:DNA recombination"/>
    <property type="evidence" value="ECO:0007669"/>
    <property type="project" value="UniProtKB-KW"/>
</dbReference>
<dbReference type="InterPro" id="IPR013762">
    <property type="entry name" value="Integrase-like_cat_sf"/>
</dbReference>
<dbReference type="RefSeq" id="WP_179708465.1">
    <property type="nucleotide sequence ID" value="NZ_JACCAU010000001.1"/>
</dbReference>
<evidence type="ECO:0000256" key="4">
    <source>
        <dbReference type="PROSITE-ProRule" id="PRU01248"/>
    </source>
</evidence>
<dbReference type="PANTHER" id="PTHR30349:SF94">
    <property type="entry name" value="INTEGRASE_RECOMBINASE HI_1414-RELATED"/>
    <property type="match status" value="1"/>
</dbReference>
<dbReference type="InterPro" id="IPR044068">
    <property type="entry name" value="CB"/>
</dbReference>
<dbReference type="AlphaFoldDB" id="A0A7Y9W501"/>
<accession>A0A7Y9W501</accession>
<name>A0A7Y9W501_9BURK</name>
<feature type="domain" description="Tyr recombinase" evidence="5">
    <location>
        <begin position="163"/>
        <end position="342"/>
    </location>
</feature>
<evidence type="ECO:0000259" key="5">
    <source>
        <dbReference type="PROSITE" id="PS51898"/>
    </source>
</evidence>
<dbReference type="Gene3D" id="1.10.150.130">
    <property type="match status" value="1"/>
</dbReference>
<dbReference type="Proteomes" id="UP000572540">
    <property type="component" value="Unassembled WGS sequence"/>
</dbReference>
<keyword evidence="3" id="KW-0233">DNA recombination</keyword>
<dbReference type="EMBL" id="JACCAU010000001">
    <property type="protein sequence ID" value="NYH13798.1"/>
    <property type="molecule type" value="Genomic_DNA"/>
</dbReference>
<sequence length="348" mass="39572">MATITKTPSGTWKALIRRVGWPTTAKTFRTKSDAEDWARRTEDEMVRGLFIQRAPSEKTTVSAALERYRREIVPTKKANTQRREAARIRELAFHFGKYSLAAVTPDLIAAFRDARLAQGKANNTVRLELALLGHLFNVAIKEWHIGLVYNPVANIRKPSPGEGRDRRLEAGEQAKLLTAVGSHNNPMLAWIVQLAIETGMRQSEILGLRRFQVDVERRIVRLTDTKNDSARTVPLTKAAAAVLSDAMRYPVRPIDTDLIFFGEPGHDGKRRPYQFTKVWTRIKREAGMQDLRFHDLRHESVSCLVEAGLSDQEVASISGHKSMQMLRRYTHLRAEDLVKKLDQIQMAR</sequence>
<evidence type="ECO:0000256" key="3">
    <source>
        <dbReference type="ARBA" id="ARBA00023172"/>
    </source>
</evidence>
<dbReference type="PROSITE" id="PS51900">
    <property type="entry name" value="CB"/>
    <property type="match status" value="1"/>
</dbReference>
<dbReference type="PANTHER" id="PTHR30349">
    <property type="entry name" value="PHAGE INTEGRASE-RELATED"/>
    <property type="match status" value="1"/>
</dbReference>
<dbReference type="SUPFAM" id="SSF56349">
    <property type="entry name" value="DNA breaking-rejoining enzymes"/>
    <property type="match status" value="1"/>
</dbReference>
<proteinExistence type="predicted"/>
<dbReference type="InterPro" id="IPR010998">
    <property type="entry name" value="Integrase_recombinase_N"/>
</dbReference>
<gene>
    <name evidence="7" type="ORF">GGD41_001026</name>
</gene>
<feature type="domain" description="Core-binding (CB)" evidence="6">
    <location>
        <begin position="59"/>
        <end position="140"/>
    </location>
</feature>
<dbReference type="GO" id="GO:0015074">
    <property type="term" value="P:DNA integration"/>
    <property type="evidence" value="ECO:0007669"/>
    <property type="project" value="UniProtKB-KW"/>
</dbReference>
<keyword evidence="2 4" id="KW-0238">DNA-binding</keyword>
<evidence type="ECO:0000313" key="7">
    <source>
        <dbReference type="EMBL" id="NYH13798.1"/>
    </source>
</evidence>
<dbReference type="Pfam" id="PF00589">
    <property type="entry name" value="Phage_integrase"/>
    <property type="match status" value="1"/>
</dbReference>
<evidence type="ECO:0000256" key="2">
    <source>
        <dbReference type="ARBA" id="ARBA00023125"/>
    </source>
</evidence>
<protein>
    <submittedName>
        <fullName evidence="7">Integrase</fullName>
    </submittedName>
</protein>
<organism evidence="7 8">
    <name type="scientific">Paraburkholderia bryophila</name>
    <dbReference type="NCBI Taxonomy" id="420952"/>
    <lineage>
        <taxon>Bacteria</taxon>
        <taxon>Pseudomonadati</taxon>
        <taxon>Pseudomonadota</taxon>
        <taxon>Betaproteobacteria</taxon>
        <taxon>Burkholderiales</taxon>
        <taxon>Burkholderiaceae</taxon>
        <taxon>Paraburkholderia</taxon>
    </lineage>
</organism>